<comment type="caution">
    <text evidence="10">The sequence shown here is derived from an EMBL/GenBank/DDBJ whole genome shotgun (WGS) entry which is preliminary data.</text>
</comment>
<dbReference type="AlphaFoldDB" id="A0A7X9IJ47"/>
<feature type="region of interest" description="Disordered" evidence="9">
    <location>
        <begin position="1"/>
        <end position="26"/>
    </location>
</feature>
<dbReference type="Proteomes" id="UP000524246">
    <property type="component" value="Unassembled WGS sequence"/>
</dbReference>
<protein>
    <recommendedName>
        <fullName evidence="6 7">Small ribosomal subunit protein bS20</fullName>
    </recommendedName>
</protein>
<comment type="similarity">
    <text evidence="1 7">Belongs to the bacterial ribosomal protein bS20 family.</text>
</comment>
<name>A0A7X9IJ47_9DELT</name>
<evidence type="ECO:0000256" key="4">
    <source>
        <dbReference type="ARBA" id="ARBA00022980"/>
    </source>
</evidence>
<dbReference type="GO" id="GO:0070181">
    <property type="term" value="F:small ribosomal subunit rRNA binding"/>
    <property type="evidence" value="ECO:0007669"/>
    <property type="project" value="TreeGrafter"/>
</dbReference>
<sequence>MANHASALKRHRQSQKRRDRNRAIKSSIRTAIKGAKADIEEGKLAEAKESLRVAERMLAKAASKGVVPKRAARRNVSRLAKKFNSMTKKTKK</sequence>
<dbReference type="SUPFAM" id="SSF46992">
    <property type="entry name" value="Ribosomal protein S20"/>
    <property type="match status" value="1"/>
</dbReference>
<dbReference type="NCBIfam" id="TIGR00029">
    <property type="entry name" value="S20"/>
    <property type="match status" value="1"/>
</dbReference>
<dbReference type="EMBL" id="JAAZON010000148">
    <property type="protein sequence ID" value="NMC62260.1"/>
    <property type="molecule type" value="Genomic_DNA"/>
</dbReference>
<feature type="compositionally biased region" description="Basic residues" evidence="9">
    <location>
        <begin position="7"/>
        <end position="20"/>
    </location>
</feature>
<proteinExistence type="inferred from homology"/>
<evidence type="ECO:0000256" key="8">
    <source>
        <dbReference type="SAM" id="Coils"/>
    </source>
</evidence>
<feature type="coiled-coil region" evidence="8">
    <location>
        <begin position="37"/>
        <end position="64"/>
    </location>
</feature>
<organism evidence="10 11">
    <name type="scientific">SAR324 cluster bacterium</name>
    <dbReference type="NCBI Taxonomy" id="2024889"/>
    <lineage>
        <taxon>Bacteria</taxon>
        <taxon>Deltaproteobacteria</taxon>
        <taxon>SAR324 cluster</taxon>
    </lineage>
</organism>
<accession>A0A7X9IJ47</accession>
<keyword evidence="2 7" id="KW-0699">rRNA-binding</keyword>
<comment type="function">
    <text evidence="7">Binds directly to 16S ribosomal RNA.</text>
</comment>
<evidence type="ECO:0000256" key="5">
    <source>
        <dbReference type="ARBA" id="ARBA00023274"/>
    </source>
</evidence>
<keyword evidence="3 7" id="KW-0694">RNA-binding</keyword>
<evidence type="ECO:0000256" key="2">
    <source>
        <dbReference type="ARBA" id="ARBA00022730"/>
    </source>
</evidence>
<dbReference type="InterPro" id="IPR036510">
    <property type="entry name" value="Ribosomal_bS20_sf"/>
</dbReference>
<reference evidence="10 11" key="1">
    <citation type="journal article" date="2020" name="Biotechnol. Biofuels">
        <title>New insights from the biogas microbiome by comprehensive genome-resolved metagenomics of nearly 1600 species originating from multiple anaerobic digesters.</title>
        <authorList>
            <person name="Campanaro S."/>
            <person name="Treu L."/>
            <person name="Rodriguez-R L.M."/>
            <person name="Kovalovszki A."/>
            <person name="Ziels R.M."/>
            <person name="Maus I."/>
            <person name="Zhu X."/>
            <person name="Kougias P.G."/>
            <person name="Basile A."/>
            <person name="Luo G."/>
            <person name="Schluter A."/>
            <person name="Konstantinidis K.T."/>
            <person name="Angelidaki I."/>
        </authorList>
    </citation>
    <scope>NUCLEOTIDE SEQUENCE [LARGE SCALE GENOMIC DNA]</scope>
    <source>
        <strain evidence="10">AS27yjCOA_65</strain>
    </source>
</reference>
<keyword evidence="8" id="KW-0175">Coiled coil</keyword>
<evidence type="ECO:0000313" key="10">
    <source>
        <dbReference type="EMBL" id="NMC62260.1"/>
    </source>
</evidence>
<dbReference type="GO" id="GO:0005829">
    <property type="term" value="C:cytosol"/>
    <property type="evidence" value="ECO:0007669"/>
    <property type="project" value="TreeGrafter"/>
</dbReference>
<keyword evidence="5 7" id="KW-0687">Ribonucleoprotein</keyword>
<dbReference type="InterPro" id="IPR002583">
    <property type="entry name" value="Ribosomal_bS20"/>
</dbReference>
<dbReference type="GO" id="GO:0003735">
    <property type="term" value="F:structural constituent of ribosome"/>
    <property type="evidence" value="ECO:0007669"/>
    <property type="project" value="InterPro"/>
</dbReference>
<dbReference type="HAMAP" id="MF_00500">
    <property type="entry name" value="Ribosomal_bS20"/>
    <property type="match status" value="1"/>
</dbReference>
<gene>
    <name evidence="7 10" type="primary">rpsT</name>
    <name evidence="10" type="ORF">GYA55_03745</name>
</gene>
<evidence type="ECO:0000256" key="6">
    <source>
        <dbReference type="ARBA" id="ARBA00035136"/>
    </source>
</evidence>
<dbReference type="GO" id="GO:0006412">
    <property type="term" value="P:translation"/>
    <property type="evidence" value="ECO:0007669"/>
    <property type="project" value="UniProtKB-UniRule"/>
</dbReference>
<evidence type="ECO:0000256" key="3">
    <source>
        <dbReference type="ARBA" id="ARBA00022884"/>
    </source>
</evidence>
<dbReference type="PANTHER" id="PTHR33398:SF1">
    <property type="entry name" value="SMALL RIBOSOMAL SUBUNIT PROTEIN BS20C"/>
    <property type="match status" value="1"/>
</dbReference>
<dbReference type="GO" id="GO:0015935">
    <property type="term" value="C:small ribosomal subunit"/>
    <property type="evidence" value="ECO:0007669"/>
    <property type="project" value="TreeGrafter"/>
</dbReference>
<evidence type="ECO:0000256" key="7">
    <source>
        <dbReference type="HAMAP-Rule" id="MF_00500"/>
    </source>
</evidence>
<dbReference type="Gene3D" id="1.20.58.110">
    <property type="entry name" value="Ribosomal protein S20"/>
    <property type="match status" value="1"/>
</dbReference>
<dbReference type="Pfam" id="PF01649">
    <property type="entry name" value="Ribosomal_S20p"/>
    <property type="match status" value="1"/>
</dbReference>
<evidence type="ECO:0000256" key="9">
    <source>
        <dbReference type="SAM" id="MobiDB-lite"/>
    </source>
</evidence>
<dbReference type="PANTHER" id="PTHR33398">
    <property type="entry name" value="30S RIBOSOMAL PROTEIN S20"/>
    <property type="match status" value="1"/>
</dbReference>
<keyword evidence="4 7" id="KW-0689">Ribosomal protein</keyword>
<evidence type="ECO:0000256" key="1">
    <source>
        <dbReference type="ARBA" id="ARBA00007634"/>
    </source>
</evidence>
<evidence type="ECO:0000313" key="11">
    <source>
        <dbReference type="Proteomes" id="UP000524246"/>
    </source>
</evidence>